<protein>
    <recommendedName>
        <fullName evidence="5">ATP-binding protein</fullName>
    </recommendedName>
</protein>
<evidence type="ECO:0000259" key="2">
    <source>
        <dbReference type="Pfam" id="PF13635"/>
    </source>
</evidence>
<feature type="domain" description="DUF4143" evidence="2">
    <location>
        <begin position="218"/>
        <end position="383"/>
    </location>
</feature>
<dbReference type="AlphaFoldDB" id="A0A1G4GAS1"/>
<organism evidence="3 4">
    <name type="scientific">Petrimonas mucosa</name>
    <dbReference type="NCBI Taxonomy" id="1642646"/>
    <lineage>
        <taxon>Bacteria</taxon>
        <taxon>Pseudomonadati</taxon>
        <taxon>Bacteroidota</taxon>
        <taxon>Bacteroidia</taxon>
        <taxon>Bacteroidales</taxon>
        <taxon>Dysgonomonadaceae</taxon>
        <taxon>Petrimonas</taxon>
    </lineage>
</organism>
<dbReference type="SUPFAM" id="SSF52540">
    <property type="entry name" value="P-loop containing nucleoside triphosphate hydrolases"/>
    <property type="match status" value="1"/>
</dbReference>
<dbReference type="KEGG" id="pmuc:ING2E5A_2858"/>
<evidence type="ECO:0000313" key="3">
    <source>
        <dbReference type="EMBL" id="SCM59653.1"/>
    </source>
</evidence>
<evidence type="ECO:0000259" key="1">
    <source>
        <dbReference type="Pfam" id="PF13173"/>
    </source>
</evidence>
<gene>
    <name evidence="3" type="ORF">ING2E5A_2858</name>
</gene>
<dbReference type="Proteomes" id="UP000178485">
    <property type="component" value="Chromosome i"/>
</dbReference>
<feature type="domain" description="AAA" evidence="1">
    <location>
        <begin position="38"/>
        <end position="153"/>
    </location>
</feature>
<dbReference type="PANTHER" id="PTHR43566:SF2">
    <property type="entry name" value="DUF4143 DOMAIN-CONTAINING PROTEIN"/>
    <property type="match status" value="1"/>
</dbReference>
<evidence type="ECO:0000313" key="4">
    <source>
        <dbReference type="Proteomes" id="UP000178485"/>
    </source>
</evidence>
<reference evidence="3 4" key="1">
    <citation type="submission" date="2016-08" db="EMBL/GenBank/DDBJ databases">
        <authorList>
            <person name="Seilhamer J.J."/>
        </authorList>
    </citation>
    <scope>NUCLEOTIDE SEQUENCE [LARGE SCALE GENOMIC DNA]</scope>
    <source>
        <strain evidence="3">ING2-E5A</strain>
    </source>
</reference>
<dbReference type="EMBL" id="LT608328">
    <property type="protein sequence ID" value="SCM59653.1"/>
    <property type="molecule type" value="Genomic_DNA"/>
</dbReference>
<accession>A0A1G4GAS1</accession>
<dbReference type="InterPro" id="IPR025420">
    <property type="entry name" value="DUF4143"/>
</dbReference>
<dbReference type="InterPro" id="IPR027417">
    <property type="entry name" value="P-loop_NTPase"/>
</dbReference>
<dbReference type="STRING" id="1642646.ING2E5A_2858"/>
<name>A0A1G4GAS1_9BACT</name>
<dbReference type="Pfam" id="PF13635">
    <property type="entry name" value="DUF4143"/>
    <property type="match status" value="1"/>
</dbReference>
<evidence type="ECO:0008006" key="5">
    <source>
        <dbReference type="Google" id="ProtNLM"/>
    </source>
</evidence>
<dbReference type="Pfam" id="PF13173">
    <property type="entry name" value="AAA_14"/>
    <property type="match status" value="1"/>
</dbReference>
<dbReference type="InterPro" id="IPR041682">
    <property type="entry name" value="AAA_14"/>
</dbReference>
<sequence>MICVSICELIYNYFSAKFFRNNCGYTFKILSLKLESSGAVLIEGPKWCGKTTTAEQHARSTLYMDDSEIMEQNMRLAGISPKRLLTGNTPRLIDEWQIAPQLWDTIRFTVDHKDGFGQFILTGSAIPADRSKIHHSGTGRFSWLRMRPMSLFESGESTGEVSLENLFASPDQIEGENHLNIDDIAFLICRGGWPQAVKMRKEIAVSVAGNYYDAVVNNDISRVDGVSRSPERAKRVMHSYARAQGSQTSLNAIRRDILANDVDTFDADTLYAYIDALKKIFVIEDSPAWNPNLRSKSAIRTSDTRYFVDPSIATAALGAGPNDLINDLATMGLLFETLCMRDLRVYAEALGGEVYHYRDSSGLECDAVIHFRNGSYGLIEIKLGGDKLIGEGVDSLQKMAKVIDTTKMKSPSIKMVLTGTGKYAYKREDGIYIVPIGCLKN</sequence>
<dbReference type="PANTHER" id="PTHR43566">
    <property type="entry name" value="CONSERVED PROTEIN"/>
    <property type="match status" value="1"/>
</dbReference>
<keyword evidence="4" id="KW-1185">Reference proteome</keyword>
<proteinExistence type="predicted"/>